<dbReference type="AlphaFoldDB" id="A0AAV9DBQ2"/>
<evidence type="ECO:0000313" key="2">
    <source>
        <dbReference type="Proteomes" id="UP001180020"/>
    </source>
</evidence>
<keyword evidence="2" id="KW-1185">Reference proteome</keyword>
<organism evidence="1 2">
    <name type="scientific">Acorus calamus</name>
    <name type="common">Sweet flag</name>
    <dbReference type="NCBI Taxonomy" id="4465"/>
    <lineage>
        <taxon>Eukaryota</taxon>
        <taxon>Viridiplantae</taxon>
        <taxon>Streptophyta</taxon>
        <taxon>Embryophyta</taxon>
        <taxon>Tracheophyta</taxon>
        <taxon>Spermatophyta</taxon>
        <taxon>Magnoliopsida</taxon>
        <taxon>Liliopsida</taxon>
        <taxon>Acoraceae</taxon>
        <taxon>Acorus</taxon>
    </lineage>
</organism>
<comment type="caution">
    <text evidence="1">The sequence shown here is derived from an EMBL/GenBank/DDBJ whole genome shotgun (WGS) entry which is preliminary data.</text>
</comment>
<proteinExistence type="predicted"/>
<dbReference type="EMBL" id="JAUJYO010000014">
    <property type="protein sequence ID" value="KAK1298693.1"/>
    <property type="molecule type" value="Genomic_DNA"/>
</dbReference>
<sequence>MIPTKDFKSLKRRCLEQPFSNLGGDVAHSPGAVRDEDGRGLRGGTDLLHRVEVLGDQYHVHDVLRCCAGHILGEPEHTVPEAIHDRLALERYLDSASPSAYLI</sequence>
<dbReference type="Proteomes" id="UP001180020">
    <property type="component" value="Unassembled WGS sequence"/>
</dbReference>
<protein>
    <submittedName>
        <fullName evidence="1">Uncharacterized protein</fullName>
    </submittedName>
</protein>
<accession>A0AAV9DBQ2</accession>
<evidence type="ECO:0000313" key="1">
    <source>
        <dbReference type="EMBL" id="KAK1298693.1"/>
    </source>
</evidence>
<reference evidence="1" key="2">
    <citation type="submission" date="2023-06" db="EMBL/GenBank/DDBJ databases">
        <authorList>
            <person name="Ma L."/>
            <person name="Liu K.-W."/>
            <person name="Li Z."/>
            <person name="Hsiao Y.-Y."/>
            <person name="Qi Y."/>
            <person name="Fu T."/>
            <person name="Tang G."/>
            <person name="Zhang D."/>
            <person name="Sun W.-H."/>
            <person name="Liu D.-K."/>
            <person name="Li Y."/>
            <person name="Chen G.-Z."/>
            <person name="Liu X.-D."/>
            <person name="Liao X.-Y."/>
            <person name="Jiang Y.-T."/>
            <person name="Yu X."/>
            <person name="Hao Y."/>
            <person name="Huang J."/>
            <person name="Zhao X.-W."/>
            <person name="Ke S."/>
            <person name="Chen Y.-Y."/>
            <person name="Wu W.-L."/>
            <person name="Hsu J.-L."/>
            <person name="Lin Y.-F."/>
            <person name="Huang M.-D."/>
            <person name="Li C.-Y."/>
            <person name="Huang L."/>
            <person name="Wang Z.-W."/>
            <person name="Zhao X."/>
            <person name="Zhong W.-Y."/>
            <person name="Peng D.-H."/>
            <person name="Ahmad S."/>
            <person name="Lan S."/>
            <person name="Zhang J.-S."/>
            <person name="Tsai W.-C."/>
            <person name="Van De Peer Y."/>
            <person name="Liu Z.-J."/>
        </authorList>
    </citation>
    <scope>NUCLEOTIDE SEQUENCE</scope>
    <source>
        <strain evidence="1">CP</strain>
        <tissue evidence="1">Leaves</tissue>
    </source>
</reference>
<name>A0AAV9DBQ2_ACOCL</name>
<reference evidence="1" key="1">
    <citation type="journal article" date="2023" name="Nat. Commun.">
        <title>Diploid and tetraploid genomes of Acorus and the evolution of monocots.</title>
        <authorList>
            <person name="Ma L."/>
            <person name="Liu K.W."/>
            <person name="Li Z."/>
            <person name="Hsiao Y.Y."/>
            <person name="Qi Y."/>
            <person name="Fu T."/>
            <person name="Tang G.D."/>
            <person name="Zhang D."/>
            <person name="Sun W.H."/>
            <person name="Liu D.K."/>
            <person name="Li Y."/>
            <person name="Chen G.Z."/>
            <person name="Liu X.D."/>
            <person name="Liao X.Y."/>
            <person name="Jiang Y.T."/>
            <person name="Yu X."/>
            <person name="Hao Y."/>
            <person name="Huang J."/>
            <person name="Zhao X.W."/>
            <person name="Ke S."/>
            <person name="Chen Y.Y."/>
            <person name="Wu W.L."/>
            <person name="Hsu J.L."/>
            <person name="Lin Y.F."/>
            <person name="Huang M.D."/>
            <person name="Li C.Y."/>
            <person name="Huang L."/>
            <person name="Wang Z.W."/>
            <person name="Zhao X."/>
            <person name="Zhong W.Y."/>
            <person name="Peng D.H."/>
            <person name="Ahmad S."/>
            <person name="Lan S."/>
            <person name="Zhang J.S."/>
            <person name="Tsai W.C."/>
            <person name="Van de Peer Y."/>
            <person name="Liu Z.J."/>
        </authorList>
    </citation>
    <scope>NUCLEOTIDE SEQUENCE</scope>
    <source>
        <strain evidence="1">CP</strain>
    </source>
</reference>
<gene>
    <name evidence="1" type="ORF">QJS10_CPB14g01315</name>
</gene>